<dbReference type="EMBL" id="AP022581">
    <property type="protein sequence ID" value="BBX95397.1"/>
    <property type="molecule type" value="Genomic_DNA"/>
</dbReference>
<evidence type="ECO:0000313" key="2">
    <source>
        <dbReference type="Proteomes" id="UP000466396"/>
    </source>
</evidence>
<reference evidence="1 2" key="1">
    <citation type="journal article" date="2019" name="Emerg. Microbes Infect.">
        <title>Comprehensive subspecies identification of 175 nontuberculous mycobacteria species based on 7547 genomic profiles.</title>
        <authorList>
            <person name="Matsumoto Y."/>
            <person name="Kinjo T."/>
            <person name="Motooka D."/>
            <person name="Nabeya D."/>
            <person name="Jung N."/>
            <person name="Uechi K."/>
            <person name="Horii T."/>
            <person name="Iida T."/>
            <person name="Fujita J."/>
            <person name="Nakamura S."/>
        </authorList>
    </citation>
    <scope>NUCLEOTIDE SEQUENCE [LARGE SCALE GENOMIC DNA]</scope>
    <source>
        <strain evidence="1 2">JCM 15657</strain>
    </source>
</reference>
<accession>A0A1X1YTQ3</accession>
<dbReference type="STRING" id="169765.AWC15_13390"/>
<evidence type="ECO:0000313" key="1">
    <source>
        <dbReference type="EMBL" id="BBX95397.1"/>
    </source>
</evidence>
<sequence length="71" mass="7353">MHPLVLDDGSAEVDLTPATSAPSIAQRLVAVGADSFRHETRTARFGVDVSASEGEQPGPPASSLRPRLGSL</sequence>
<protein>
    <submittedName>
        <fullName evidence="1">Uncharacterized protein</fullName>
    </submittedName>
</protein>
<gene>
    <name evidence="1" type="ORF">MLAC_06910</name>
</gene>
<keyword evidence="2" id="KW-1185">Reference proteome</keyword>
<name>A0A1X1YTQ3_9MYCO</name>
<organism evidence="1 2">
    <name type="scientific">Mycobacterium lacus</name>
    <dbReference type="NCBI Taxonomy" id="169765"/>
    <lineage>
        <taxon>Bacteria</taxon>
        <taxon>Bacillati</taxon>
        <taxon>Actinomycetota</taxon>
        <taxon>Actinomycetes</taxon>
        <taxon>Mycobacteriales</taxon>
        <taxon>Mycobacteriaceae</taxon>
        <taxon>Mycobacterium</taxon>
    </lineage>
</organism>
<proteinExistence type="predicted"/>
<dbReference type="AlphaFoldDB" id="A0A1X1YTQ3"/>
<dbReference type="RefSeq" id="WP_085156929.1">
    <property type="nucleotide sequence ID" value="NZ_LQPF01000017.1"/>
</dbReference>
<dbReference type="KEGG" id="mlj:MLAC_06910"/>
<dbReference type="Proteomes" id="UP000466396">
    <property type="component" value="Chromosome"/>
</dbReference>